<dbReference type="PANTHER" id="PTHR48466:SF2">
    <property type="entry name" value="OS10G0509000 PROTEIN"/>
    <property type="match status" value="1"/>
</dbReference>
<dbReference type="SUPFAM" id="SSF160443">
    <property type="entry name" value="SMR domain-like"/>
    <property type="match status" value="1"/>
</dbReference>
<dbReference type="InterPro" id="IPR045076">
    <property type="entry name" value="MutS"/>
</dbReference>
<dbReference type="InterPro" id="IPR007696">
    <property type="entry name" value="DNA_mismatch_repair_MutS_core"/>
</dbReference>
<dbReference type="PANTHER" id="PTHR48466">
    <property type="entry name" value="OS10G0509000 PROTEIN-RELATED"/>
    <property type="match status" value="1"/>
</dbReference>
<dbReference type="GO" id="GO:0043023">
    <property type="term" value="F:ribosomal large subunit binding"/>
    <property type="evidence" value="ECO:0007669"/>
    <property type="project" value="UniProtKB-UniRule"/>
</dbReference>
<sequence>MNSKTLSILEYDKILERLASYCAFSASVELAQNLKPTPSFKEAQIRLQETTEARHLFSTNQTIGVGGARDVREQVKLASRGGVLETQDLLDIKDTLVSARRLKNSIAKSDTDEHLYPLLKKISEALPAPLGLVDAITRTISDKGEVLDSASPKLASIRSERRVTHGRLMSKLQKIISNSKNATMLQEAIITQRDGRYVIPLQAQFKGRIKGIIHDQSSSGATLFIEPLTTVELNNQERELQLAERDEERRVLAELCAQIGEHAEEITIGVEALAELDLAFAKAKYADVLDASEPILFEGWQVGRLKASKIQTLKLIEARHPLLDPSTVVPLDMTLDAETRALVITGPNTGGKTVALKTIGLLALMAQSGLHIPALSGSELPCFASVHADIGDEQSIEQSLSTFSGHIKNISQILKNADEKSLVIFDELGAGTDPQEGAALARAILSELLEQGALAFVATHYPELKTFAHTTDKVVNASLEFDLHTLRPTYKLTIGLPGRSNALAIAKRLGLPESVLVAARGEIDPDDIRADDLLNDIHRQRKVAQKERHKAEKARMQAHRLRRELTEKLENIEDERLEILEKARGEAENQIEAVQAEIKAMKRVLDQAQQPLESIEQVLEQVAAAGKKVQKKAKRKPKVVFEEEPTLSGTPVVGEKVRLLTLDTEGIVTALGENDAEVQVGNLRMRAKLVDLQRKGIQVDVGEEKKIAKKTSSAVRTPSVTLPKMELDMRGQRADDALDMLDRYIDQAYIGGMPFVRVIHGKGTGRLREVVREALQNNPYVKSFEEGKAKEGGAGVTVVKFAED</sequence>
<keyword evidence="1 7" id="KW-0699">rRNA-binding</keyword>
<keyword evidence="6 7" id="KW-0238">DNA-binding</keyword>
<keyword evidence="7" id="KW-0540">Nuclease</keyword>
<dbReference type="Pfam" id="PF01713">
    <property type="entry name" value="Smr"/>
    <property type="match status" value="1"/>
</dbReference>
<dbReference type="SMART" id="SM00534">
    <property type="entry name" value="MUTSac"/>
    <property type="match status" value="1"/>
</dbReference>
<comment type="caution">
    <text evidence="10">The sequence shown here is derived from an EMBL/GenBank/DDBJ whole genome shotgun (WGS) entry which is preliminary data.</text>
</comment>
<protein>
    <recommendedName>
        <fullName evidence="7">Endonuclease MutS2</fullName>
        <ecNumber evidence="7">3.1.-.-</ecNumber>
    </recommendedName>
    <alternativeName>
        <fullName evidence="7">Ribosome-associated protein quality control-upstream factor</fullName>
        <shortName evidence="7">RQC-upstream factor</shortName>
        <shortName evidence="7">RqcU</shortName>
        <ecNumber evidence="7">3.6.4.-</ecNumber>
    </alternativeName>
</protein>
<dbReference type="FunFam" id="3.40.50.300:FF:000830">
    <property type="entry name" value="Endonuclease MutS2"/>
    <property type="match status" value="1"/>
</dbReference>
<dbReference type="SUPFAM" id="SSF48334">
    <property type="entry name" value="DNA repair protein MutS, domain III"/>
    <property type="match status" value="1"/>
</dbReference>
<dbReference type="InterPro" id="IPR005747">
    <property type="entry name" value="MutS2"/>
</dbReference>
<feature type="coiled-coil region" evidence="8">
    <location>
        <begin position="534"/>
        <end position="604"/>
    </location>
</feature>
<dbReference type="GO" id="GO:0006298">
    <property type="term" value="P:mismatch repair"/>
    <property type="evidence" value="ECO:0007669"/>
    <property type="project" value="InterPro"/>
</dbReference>
<dbReference type="InterPro" id="IPR046893">
    <property type="entry name" value="MSSS"/>
</dbReference>
<name>A0A8J6TIS2_9CHLR</name>
<evidence type="ECO:0000256" key="6">
    <source>
        <dbReference type="ARBA" id="ARBA00023125"/>
    </source>
</evidence>
<evidence type="ECO:0000256" key="5">
    <source>
        <dbReference type="ARBA" id="ARBA00022884"/>
    </source>
</evidence>
<feature type="domain" description="Smr" evidence="9">
    <location>
        <begin position="727"/>
        <end position="802"/>
    </location>
</feature>
<comment type="similarity">
    <text evidence="7">Belongs to the DNA mismatch repair MutS family. MutS2 subfamily.</text>
</comment>
<evidence type="ECO:0000313" key="11">
    <source>
        <dbReference type="Proteomes" id="UP000614469"/>
    </source>
</evidence>
<dbReference type="GO" id="GO:0019843">
    <property type="term" value="F:rRNA binding"/>
    <property type="evidence" value="ECO:0007669"/>
    <property type="project" value="UniProtKB-UniRule"/>
</dbReference>
<dbReference type="GO" id="GO:0072344">
    <property type="term" value="P:rescue of stalled ribosome"/>
    <property type="evidence" value="ECO:0007669"/>
    <property type="project" value="UniProtKB-UniRule"/>
</dbReference>
<dbReference type="InterPro" id="IPR027417">
    <property type="entry name" value="P-loop_NTPase"/>
</dbReference>
<dbReference type="InterPro" id="IPR036187">
    <property type="entry name" value="DNA_mismatch_repair_MutS_sf"/>
</dbReference>
<gene>
    <name evidence="7" type="primary">mutS2</name>
    <name evidence="7" type="synonym">rqcU</name>
    <name evidence="10" type="ORF">H8E29_07920</name>
</gene>
<dbReference type="Gene3D" id="1.10.1420.10">
    <property type="match status" value="2"/>
</dbReference>
<organism evidence="10 11">
    <name type="scientific">Candidatus Desulfolinea nitratireducens</name>
    <dbReference type="NCBI Taxonomy" id="2841698"/>
    <lineage>
        <taxon>Bacteria</taxon>
        <taxon>Bacillati</taxon>
        <taxon>Chloroflexota</taxon>
        <taxon>Anaerolineae</taxon>
        <taxon>Anaerolineales</taxon>
        <taxon>Anaerolineales incertae sedis</taxon>
        <taxon>Candidatus Desulfolinea</taxon>
    </lineage>
</organism>
<evidence type="ECO:0000256" key="8">
    <source>
        <dbReference type="SAM" id="Coils"/>
    </source>
</evidence>
<dbReference type="AlphaFoldDB" id="A0A8J6TIS2"/>
<dbReference type="SMART" id="SM00533">
    <property type="entry name" value="MUTSd"/>
    <property type="match status" value="1"/>
</dbReference>
<accession>A0A8J6TIS2</accession>
<keyword evidence="3 7" id="KW-0378">Hydrolase</keyword>
<keyword evidence="7 10" id="KW-0255">Endonuclease</keyword>
<dbReference type="EC" id="3.1.-.-" evidence="7"/>
<keyword evidence="4 7" id="KW-0067">ATP-binding</keyword>
<keyword evidence="2 7" id="KW-0547">Nucleotide-binding</keyword>
<evidence type="ECO:0000256" key="1">
    <source>
        <dbReference type="ARBA" id="ARBA00022730"/>
    </source>
</evidence>
<dbReference type="Gene3D" id="3.40.50.300">
    <property type="entry name" value="P-loop containing nucleotide triphosphate hydrolases"/>
    <property type="match status" value="1"/>
</dbReference>
<dbReference type="Gene3D" id="3.30.1370.110">
    <property type="match status" value="1"/>
</dbReference>
<dbReference type="GO" id="GO:0016887">
    <property type="term" value="F:ATP hydrolysis activity"/>
    <property type="evidence" value="ECO:0007669"/>
    <property type="project" value="InterPro"/>
</dbReference>
<dbReference type="EC" id="3.6.4.-" evidence="7"/>
<comment type="subunit">
    <text evidence="7">Homodimer. Binds to stalled ribosomes, contacting rRNA.</text>
</comment>
<dbReference type="InterPro" id="IPR036063">
    <property type="entry name" value="Smr_dom_sf"/>
</dbReference>
<dbReference type="Pfam" id="PF20297">
    <property type="entry name" value="MSSS"/>
    <property type="match status" value="1"/>
</dbReference>
<dbReference type="SMART" id="SM00463">
    <property type="entry name" value="SMR"/>
    <property type="match status" value="1"/>
</dbReference>
<dbReference type="HAMAP" id="MF_00092">
    <property type="entry name" value="MutS2"/>
    <property type="match status" value="1"/>
</dbReference>
<evidence type="ECO:0000256" key="2">
    <source>
        <dbReference type="ARBA" id="ARBA00022741"/>
    </source>
</evidence>
<dbReference type="InterPro" id="IPR002625">
    <property type="entry name" value="Smr_dom"/>
</dbReference>
<keyword evidence="8" id="KW-0175">Coiled coil</keyword>
<dbReference type="GO" id="GO:0045910">
    <property type="term" value="P:negative regulation of DNA recombination"/>
    <property type="evidence" value="ECO:0007669"/>
    <property type="project" value="InterPro"/>
</dbReference>
<dbReference type="GO" id="GO:0140664">
    <property type="term" value="F:ATP-dependent DNA damage sensor activity"/>
    <property type="evidence" value="ECO:0007669"/>
    <property type="project" value="InterPro"/>
</dbReference>
<dbReference type="SUPFAM" id="SSF52540">
    <property type="entry name" value="P-loop containing nucleoside triphosphate hydrolases"/>
    <property type="match status" value="1"/>
</dbReference>
<comment type="function">
    <text evidence="7">Acts as a ribosome collision sensor, splitting the ribosome into its 2 subunits. Detects stalled/collided 70S ribosomes which it binds and splits by an ATP-hydrolysis driven conformational change. Acts upstream of the ribosome quality control system (RQC), a ribosome-associated complex that mediates the extraction of incompletely synthesized nascent chains from stalled ribosomes and their subsequent degradation. Probably generates substrates for RQC.</text>
</comment>
<evidence type="ECO:0000256" key="3">
    <source>
        <dbReference type="ARBA" id="ARBA00022801"/>
    </source>
</evidence>
<dbReference type="NCBIfam" id="TIGR01069">
    <property type="entry name" value="mutS2"/>
    <property type="match status" value="1"/>
</dbReference>
<proteinExistence type="inferred from homology"/>
<evidence type="ECO:0000256" key="7">
    <source>
        <dbReference type="HAMAP-Rule" id="MF_00092"/>
    </source>
</evidence>
<dbReference type="GO" id="GO:0005524">
    <property type="term" value="F:ATP binding"/>
    <property type="evidence" value="ECO:0007669"/>
    <property type="project" value="UniProtKB-UniRule"/>
</dbReference>
<dbReference type="GO" id="GO:0004519">
    <property type="term" value="F:endonuclease activity"/>
    <property type="evidence" value="ECO:0007669"/>
    <property type="project" value="UniProtKB-UniRule"/>
</dbReference>
<keyword evidence="5 7" id="KW-0694">RNA-binding</keyword>
<feature type="binding site" evidence="7">
    <location>
        <begin position="346"/>
        <end position="353"/>
    </location>
    <ligand>
        <name>ATP</name>
        <dbReference type="ChEBI" id="CHEBI:30616"/>
    </ligand>
</feature>
<dbReference type="CDD" id="cd06503">
    <property type="entry name" value="ATP-synt_Fo_b"/>
    <property type="match status" value="1"/>
</dbReference>
<evidence type="ECO:0000313" key="10">
    <source>
        <dbReference type="EMBL" id="MBC8335174.1"/>
    </source>
</evidence>
<dbReference type="PROSITE" id="PS00486">
    <property type="entry name" value="DNA_MISMATCH_REPAIR_2"/>
    <property type="match status" value="1"/>
</dbReference>
<dbReference type="Proteomes" id="UP000614469">
    <property type="component" value="Unassembled WGS sequence"/>
</dbReference>
<dbReference type="PROSITE" id="PS50828">
    <property type="entry name" value="SMR"/>
    <property type="match status" value="1"/>
</dbReference>
<dbReference type="Pfam" id="PF00488">
    <property type="entry name" value="MutS_V"/>
    <property type="match status" value="1"/>
</dbReference>
<dbReference type="GO" id="GO:0030983">
    <property type="term" value="F:mismatched DNA binding"/>
    <property type="evidence" value="ECO:0007669"/>
    <property type="project" value="InterPro"/>
</dbReference>
<evidence type="ECO:0000256" key="4">
    <source>
        <dbReference type="ARBA" id="ARBA00022840"/>
    </source>
</evidence>
<dbReference type="InterPro" id="IPR000432">
    <property type="entry name" value="DNA_mismatch_repair_MutS_C"/>
</dbReference>
<dbReference type="PIRSF" id="PIRSF005814">
    <property type="entry name" value="MutS_YshD"/>
    <property type="match status" value="1"/>
</dbReference>
<comment type="function">
    <text evidence="7">Endonuclease that is involved in the suppression of homologous recombination and thus may have a key role in the control of bacterial genetic diversity.</text>
</comment>
<evidence type="ECO:0000259" key="9">
    <source>
        <dbReference type="PROSITE" id="PS50828"/>
    </source>
</evidence>
<reference evidence="10 11" key="1">
    <citation type="submission" date="2020-08" db="EMBL/GenBank/DDBJ databases">
        <title>Bridging the membrane lipid divide: bacteria of the FCB group superphylum have the potential to synthesize archaeal ether lipids.</title>
        <authorList>
            <person name="Villanueva L."/>
            <person name="Von Meijenfeldt F.A.B."/>
            <person name="Westbye A.B."/>
            <person name="Yadav S."/>
            <person name="Hopmans E.C."/>
            <person name="Dutilh B.E."/>
            <person name="Sinninghe Damste J.S."/>
        </authorList>
    </citation>
    <scope>NUCLEOTIDE SEQUENCE [LARGE SCALE GENOMIC DNA]</scope>
    <source>
        <strain evidence="10">NIOZ-UU36</strain>
    </source>
</reference>
<dbReference type="EMBL" id="JACNJN010000093">
    <property type="protein sequence ID" value="MBC8335174.1"/>
    <property type="molecule type" value="Genomic_DNA"/>
</dbReference>
<dbReference type="CDD" id="cd03280">
    <property type="entry name" value="ABC_MutS2"/>
    <property type="match status" value="1"/>
</dbReference>